<keyword evidence="8" id="KW-0695">RNA-directed DNA polymerase</keyword>
<reference evidence="13" key="1">
    <citation type="submission" date="2020-06" db="EMBL/GenBank/DDBJ databases">
        <title>Draft genome sequences of strains closely related to Aspergillus parafelis and Aspergillus hiratsukae.</title>
        <authorList>
            <person name="Dos Santos R.A.C."/>
            <person name="Rivero-Menendez O."/>
            <person name="Steenwyk J.L."/>
            <person name="Mead M.E."/>
            <person name="Goldman G.H."/>
            <person name="Alastruey-Izquierdo A."/>
            <person name="Rokas A."/>
        </authorList>
    </citation>
    <scope>NUCLEOTIDE SEQUENCE</scope>
    <source>
        <strain evidence="13">CNM-CM5793</strain>
    </source>
</reference>
<keyword evidence="3" id="KW-0479">Metal-binding</keyword>
<evidence type="ECO:0000256" key="11">
    <source>
        <dbReference type="ARBA" id="ARBA00023172"/>
    </source>
</evidence>
<accession>A0A8H6UHB3</accession>
<comment type="caution">
    <text evidence="13">The sequence shown here is derived from an EMBL/GenBank/DDBJ whole genome shotgun (WGS) entry which is preliminary data.</text>
</comment>
<evidence type="ECO:0000313" key="13">
    <source>
        <dbReference type="EMBL" id="KAF7139780.1"/>
    </source>
</evidence>
<sequence>MFDKHVERRYDLKVCEYHLDGERLGDKWEFYLEEVGVGERRTVPYTPEQNGPSERIGYEIVKRARAILIEANLPRQLGLEACKATIYLINRTPVRFPDSEPKDGRNESDHDCWYIPLQRFRQLLGINKPIDVSNLYKFGSLAYYRRNNIPRSHKMEPRAAIGYLIGYESYNIWRLFNPKALPAHRVFRARDVVFDESRKYDPNDPLLTTGLRYAFPEETADSNAAPEVEIPPMLILLLLSLARGVELIQ</sequence>
<evidence type="ECO:0000256" key="3">
    <source>
        <dbReference type="ARBA" id="ARBA00022723"/>
    </source>
</evidence>
<dbReference type="GO" id="GO:0006310">
    <property type="term" value="P:DNA recombination"/>
    <property type="evidence" value="ECO:0007669"/>
    <property type="project" value="UniProtKB-KW"/>
</dbReference>
<protein>
    <recommendedName>
        <fullName evidence="12">Retroviral polymerase SH3-like domain-containing protein</fullName>
    </recommendedName>
</protein>
<keyword evidence="1" id="KW-0548">Nucleotidyltransferase</keyword>
<dbReference type="AlphaFoldDB" id="A0A8H6UHB3"/>
<dbReference type="GO" id="GO:0004519">
    <property type="term" value="F:endonuclease activity"/>
    <property type="evidence" value="ECO:0007669"/>
    <property type="project" value="UniProtKB-KW"/>
</dbReference>
<name>A0A8H6UHB3_9EURO</name>
<keyword evidence="6" id="KW-0460">Magnesium</keyword>
<dbReference type="InterPro" id="IPR057670">
    <property type="entry name" value="SH3_retrovirus"/>
</dbReference>
<dbReference type="GO" id="GO:0003677">
    <property type="term" value="F:DNA binding"/>
    <property type="evidence" value="ECO:0007669"/>
    <property type="project" value="UniProtKB-KW"/>
</dbReference>
<dbReference type="InterPro" id="IPR012337">
    <property type="entry name" value="RNaseH-like_sf"/>
</dbReference>
<evidence type="ECO:0000256" key="10">
    <source>
        <dbReference type="ARBA" id="ARBA00023125"/>
    </source>
</evidence>
<organism evidence="13 14">
    <name type="scientific">Aspergillus hiratsukae</name>
    <dbReference type="NCBI Taxonomy" id="1194566"/>
    <lineage>
        <taxon>Eukaryota</taxon>
        <taxon>Fungi</taxon>
        <taxon>Dikarya</taxon>
        <taxon>Ascomycota</taxon>
        <taxon>Pezizomycotina</taxon>
        <taxon>Eurotiomycetes</taxon>
        <taxon>Eurotiomycetidae</taxon>
        <taxon>Eurotiales</taxon>
        <taxon>Aspergillaceae</taxon>
        <taxon>Aspergillus</taxon>
        <taxon>Aspergillus subgen. Fumigati</taxon>
    </lineage>
</organism>
<dbReference type="OrthoDB" id="4501190at2759"/>
<evidence type="ECO:0000256" key="5">
    <source>
        <dbReference type="ARBA" id="ARBA00022801"/>
    </source>
</evidence>
<evidence type="ECO:0000256" key="6">
    <source>
        <dbReference type="ARBA" id="ARBA00022842"/>
    </source>
</evidence>
<dbReference type="SUPFAM" id="SSF53098">
    <property type="entry name" value="Ribonuclease H-like"/>
    <property type="match status" value="1"/>
</dbReference>
<dbReference type="InterPro" id="IPR039537">
    <property type="entry name" value="Retrotran_Ty1/copia-like"/>
</dbReference>
<dbReference type="Pfam" id="PF25597">
    <property type="entry name" value="SH3_retrovirus"/>
    <property type="match status" value="1"/>
</dbReference>
<gene>
    <name evidence="13" type="ORF">CNMCM5793_008436</name>
</gene>
<keyword evidence="11" id="KW-0233">DNA recombination</keyword>
<dbReference type="InterPro" id="IPR036397">
    <property type="entry name" value="RNaseH_sf"/>
</dbReference>
<proteinExistence type="predicted"/>
<evidence type="ECO:0000256" key="9">
    <source>
        <dbReference type="ARBA" id="ARBA00022932"/>
    </source>
</evidence>
<dbReference type="PANTHER" id="PTHR42648">
    <property type="entry name" value="TRANSPOSASE, PUTATIVE-RELATED"/>
    <property type="match status" value="1"/>
</dbReference>
<keyword evidence="4" id="KW-0255">Endonuclease</keyword>
<dbReference type="GO" id="GO:0003964">
    <property type="term" value="F:RNA-directed DNA polymerase activity"/>
    <property type="evidence" value="ECO:0007669"/>
    <property type="project" value="UniProtKB-KW"/>
</dbReference>
<keyword evidence="7" id="KW-0229">DNA integration</keyword>
<keyword evidence="5" id="KW-0378">Hydrolase</keyword>
<keyword evidence="2" id="KW-0540">Nuclease</keyword>
<evidence type="ECO:0000256" key="7">
    <source>
        <dbReference type="ARBA" id="ARBA00022908"/>
    </source>
</evidence>
<dbReference type="PANTHER" id="PTHR42648:SF11">
    <property type="entry name" value="TRANSPOSON TY4-P GAG-POL POLYPROTEIN"/>
    <property type="match status" value="1"/>
</dbReference>
<evidence type="ECO:0000256" key="8">
    <source>
        <dbReference type="ARBA" id="ARBA00022918"/>
    </source>
</evidence>
<evidence type="ECO:0000256" key="4">
    <source>
        <dbReference type="ARBA" id="ARBA00022759"/>
    </source>
</evidence>
<evidence type="ECO:0000313" key="14">
    <source>
        <dbReference type="Proteomes" id="UP000630445"/>
    </source>
</evidence>
<dbReference type="GO" id="GO:0015074">
    <property type="term" value="P:DNA integration"/>
    <property type="evidence" value="ECO:0007669"/>
    <property type="project" value="UniProtKB-KW"/>
</dbReference>
<evidence type="ECO:0000256" key="2">
    <source>
        <dbReference type="ARBA" id="ARBA00022722"/>
    </source>
</evidence>
<keyword evidence="9" id="KW-0808">Transferase</keyword>
<dbReference type="GO" id="GO:0046872">
    <property type="term" value="F:metal ion binding"/>
    <property type="evidence" value="ECO:0007669"/>
    <property type="project" value="UniProtKB-KW"/>
</dbReference>
<dbReference type="Gene3D" id="3.30.420.10">
    <property type="entry name" value="Ribonuclease H-like superfamily/Ribonuclease H"/>
    <property type="match status" value="1"/>
</dbReference>
<keyword evidence="9" id="KW-0239">DNA-directed DNA polymerase</keyword>
<dbReference type="GO" id="GO:0003887">
    <property type="term" value="F:DNA-directed DNA polymerase activity"/>
    <property type="evidence" value="ECO:0007669"/>
    <property type="project" value="UniProtKB-KW"/>
</dbReference>
<evidence type="ECO:0000259" key="12">
    <source>
        <dbReference type="Pfam" id="PF25597"/>
    </source>
</evidence>
<evidence type="ECO:0000256" key="1">
    <source>
        <dbReference type="ARBA" id="ARBA00022695"/>
    </source>
</evidence>
<keyword evidence="10" id="KW-0238">DNA-binding</keyword>
<feature type="domain" description="Retroviral polymerase SH3-like" evidence="12">
    <location>
        <begin position="141"/>
        <end position="204"/>
    </location>
</feature>
<dbReference type="EMBL" id="JACBAD010001399">
    <property type="protein sequence ID" value="KAF7139780.1"/>
    <property type="molecule type" value="Genomic_DNA"/>
</dbReference>
<dbReference type="GO" id="GO:0016787">
    <property type="term" value="F:hydrolase activity"/>
    <property type="evidence" value="ECO:0007669"/>
    <property type="project" value="UniProtKB-KW"/>
</dbReference>
<dbReference type="Proteomes" id="UP000630445">
    <property type="component" value="Unassembled WGS sequence"/>
</dbReference>
<keyword evidence="14" id="KW-1185">Reference proteome</keyword>